<protein>
    <recommendedName>
        <fullName evidence="2">Rho termination factor N-terminal domain-containing protein</fullName>
    </recommendedName>
</protein>
<sequence>KTLEEMTVSELETFATYKGVSLKGISKKADIIKKLREELSVEETENEVDYGSPTMVGLLNE</sequence>
<reference evidence="1" key="1">
    <citation type="journal article" date="2012" name="PLoS ONE">
        <title>Gene sets for utilization of primary and secondary nutrition supplies in the distal gut of endangered iberian lynx.</title>
        <authorList>
            <person name="Alcaide M."/>
            <person name="Messina E."/>
            <person name="Richter M."/>
            <person name="Bargiela R."/>
            <person name="Peplies J."/>
            <person name="Huws S.A."/>
            <person name="Newbold C.J."/>
            <person name="Golyshin P.N."/>
            <person name="Simon M.A."/>
            <person name="Lopez G."/>
            <person name="Yakimov M.M."/>
            <person name="Ferrer M."/>
        </authorList>
    </citation>
    <scope>NUCLEOTIDE SEQUENCE</scope>
</reference>
<dbReference type="EMBL" id="AMCI01008886">
    <property type="protein sequence ID" value="EJW90352.1"/>
    <property type="molecule type" value="Genomic_DNA"/>
</dbReference>
<gene>
    <name evidence="1" type="ORF">EVA_21540</name>
</gene>
<evidence type="ECO:0008006" key="2">
    <source>
        <dbReference type="Google" id="ProtNLM"/>
    </source>
</evidence>
<proteinExistence type="predicted"/>
<name>J9FL39_9ZZZZ</name>
<evidence type="ECO:0000313" key="1">
    <source>
        <dbReference type="EMBL" id="EJW90352.1"/>
    </source>
</evidence>
<accession>J9FL39</accession>
<dbReference type="AlphaFoldDB" id="J9FL39"/>
<comment type="caution">
    <text evidence="1">The sequence shown here is derived from an EMBL/GenBank/DDBJ whole genome shotgun (WGS) entry which is preliminary data.</text>
</comment>
<organism evidence="1">
    <name type="scientific">gut metagenome</name>
    <dbReference type="NCBI Taxonomy" id="749906"/>
    <lineage>
        <taxon>unclassified sequences</taxon>
        <taxon>metagenomes</taxon>
        <taxon>organismal metagenomes</taxon>
    </lineage>
</organism>
<feature type="non-terminal residue" evidence="1">
    <location>
        <position position="1"/>
    </location>
</feature>